<proteinExistence type="predicted"/>
<name>A0ACC2PE51_9HYME</name>
<evidence type="ECO:0000313" key="1">
    <source>
        <dbReference type="EMBL" id="KAJ8681378.1"/>
    </source>
</evidence>
<organism evidence="1 2">
    <name type="scientific">Eretmocerus hayati</name>
    <dbReference type="NCBI Taxonomy" id="131215"/>
    <lineage>
        <taxon>Eukaryota</taxon>
        <taxon>Metazoa</taxon>
        <taxon>Ecdysozoa</taxon>
        <taxon>Arthropoda</taxon>
        <taxon>Hexapoda</taxon>
        <taxon>Insecta</taxon>
        <taxon>Pterygota</taxon>
        <taxon>Neoptera</taxon>
        <taxon>Endopterygota</taxon>
        <taxon>Hymenoptera</taxon>
        <taxon>Apocrita</taxon>
        <taxon>Proctotrupomorpha</taxon>
        <taxon>Chalcidoidea</taxon>
        <taxon>Aphelinidae</taxon>
        <taxon>Aphelininae</taxon>
        <taxon>Eretmocerus</taxon>
    </lineage>
</organism>
<evidence type="ECO:0000313" key="2">
    <source>
        <dbReference type="Proteomes" id="UP001239111"/>
    </source>
</evidence>
<dbReference type="Proteomes" id="UP001239111">
    <property type="component" value="Chromosome 2"/>
</dbReference>
<comment type="caution">
    <text evidence="1">The sequence shown here is derived from an EMBL/GenBank/DDBJ whole genome shotgun (WGS) entry which is preliminary data.</text>
</comment>
<sequence>MDAFLVNCFWKYPILYDERARGHAEQKILVQEALNSICSEVAMEKGIKLTVSQLKSIWEKNLEKFKRTHDDVDSSPEASQSPMSFVGPLLVRRKALEMSDTFAKTQEAIMQKVQEKPLTSTYNRVFRLVKRIDQSDYPAVLSKVLKMLPHVKAIADGTCVKKV</sequence>
<protein>
    <submittedName>
        <fullName evidence="1">Uncharacterized protein</fullName>
    </submittedName>
</protein>
<reference evidence="1" key="1">
    <citation type="submission" date="2023-04" db="EMBL/GenBank/DDBJ databases">
        <title>A chromosome-level genome assembly of the parasitoid wasp Eretmocerus hayati.</title>
        <authorList>
            <person name="Zhong Y."/>
            <person name="Liu S."/>
            <person name="Liu Y."/>
        </authorList>
    </citation>
    <scope>NUCLEOTIDE SEQUENCE</scope>
    <source>
        <strain evidence="1">ZJU_SS_LIU_2023</strain>
    </source>
</reference>
<gene>
    <name evidence="1" type="ORF">QAD02_017165</name>
</gene>
<accession>A0ACC2PE51</accession>
<keyword evidence="2" id="KW-1185">Reference proteome</keyword>
<dbReference type="EMBL" id="CM056742">
    <property type="protein sequence ID" value="KAJ8681378.1"/>
    <property type="molecule type" value="Genomic_DNA"/>
</dbReference>